<keyword evidence="2" id="KW-0597">Phosphoprotein</keyword>
<keyword evidence="1" id="KW-0596">Phosphopantetheine</keyword>
<dbReference type="Pfam" id="PF08240">
    <property type="entry name" value="ADH_N"/>
    <property type="match status" value="1"/>
</dbReference>
<dbReference type="CDD" id="cd02440">
    <property type="entry name" value="AdoMet_MTases"/>
    <property type="match status" value="1"/>
</dbReference>
<dbReference type="SUPFAM" id="SSF47336">
    <property type="entry name" value="ACP-like"/>
    <property type="match status" value="1"/>
</dbReference>
<dbReference type="GO" id="GO:0004315">
    <property type="term" value="F:3-oxoacyl-[acyl-carrier-protein] synthase activity"/>
    <property type="evidence" value="ECO:0007669"/>
    <property type="project" value="InterPro"/>
</dbReference>
<evidence type="ECO:0000256" key="4">
    <source>
        <dbReference type="ARBA" id="ARBA00022857"/>
    </source>
</evidence>
<dbReference type="SUPFAM" id="SSF53901">
    <property type="entry name" value="Thiolase-like"/>
    <property type="match status" value="1"/>
</dbReference>
<dbReference type="SUPFAM" id="SSF53335">
    <property type="entry name" value="S-adenosyl-L-methionine-dependent methyltransferases"/>
    <property type="match status" value="1"/>
</dbReference>
<dbReference type="InterPro" id="IPR013968">
    <property type="entry name" value="PKS_KR"/>
</dbReference>
<dbReference type="InterPro" id="IPR042104">
    <property type="entry name" value="PKS_dehydratase_sf"/>
</dbReference>
<dbReference type="Pfam" id="PF00550">
    <property type="entry name" value="PP-binding"/>
    <property type="match status" value="1"/>
</dbReference>
<dbReference type="OrthoDB" id="329835at2759"/>
<dbReference type="InterPro" id="IPR013149">
    <property type="entry name" value="ADH-like_C"/>
</dbReference>
<evidence type="ECO:0000256" key="1">
    <source>
        <dbReference type="ARBA" id="ARBA00022450"/>
    </source>
</evidence>
<evidence type="ECO:0000256" key="9">
    <source>
        <dbReference type="SAM" id="MobiDB-lite"/>
    </source>
</evidence>
<keyword evidence="6" id="KW-0012">Acyltransferase</keyword>
<feature type="active site" description="Proton donor; for dehydratase activity" evidence="8">
    <location>
        <position position="1094"/>
    </location>
</feature>
<feature type="region of interest" description="Disordered" evidence="9">
    <location>
        <begin position="1"/>
        <end position="20"/>
    </location>
</feature>
<evidence type="ECO:0000259" key="10">
    <source>
        <dbReference type="PROSITE" id="PS50075"/>
    </source>
</evidence>
<dbReference type="UniPathway" id="UPA00094"/>
<dbReference type="InterPro" id="IPR020806">
    <property type="entry name" value="PKS_PP-bd"/>
</dbReference>
<evidence type="ECO:0000256" key="6">
    <source>
        <dbReference type="ARBA" id="ARBA00023315"/>
    </source>
</evidence>
<dbReference type="Gene3D" id="3.40.50.150">
    <property type="entry name" value="Vaccinia Virus protein VP39"/>
    <property type="match status" value="1"/>
</dbReference>
<dbReference type="InterPro" id="IPR032821">
    <property type="entry name" value="PKS_assoc"/>
</dbReference>
<dbReference type="Pfam" id="PF08659">
    <property type="entry name" value="KR"/>
    <property type="match status" value="1"/>
</dbReference>
<dbReference type="SUPFAM" id="SSF50129">
    <property type="entry name" value="GroES-like"/>
    <property type="match status" value="1"/>
</dbReference>
<dbReference type="PROSITE" id="PS50075">
    <property type="entry name" value="CARRIER"/>
    <property type="match status" value="1"/>
</dbReference>
<dbReference type="SMART" id="SM00826">
    <property type="entry name" value="PKS_DH"/>
    <property type="match status" value="1"/>
</dbReference>
<evidence type="ECO:0000256" key="8">
    <source>
        <dbReference type="PROSITE-ProRule" id="PRU01363"/>
    </source>
</evidence>
<dbReference type="Gene3D" id="3.40.50.720">
    <property type="entry name" value="NAD(P)-binding Rossmann-like Domain"/>
    <property type="match status" value="3"/>
</dbReference>
<dbReference type="InterPro" id="IPR013217">
    <property type="entry name" value="Methyltransf_12"/>
</dbReference>
<dbReference type="InterPro" id="IPR011032">
    <property type="entry name" value="GroES-like_sf"/>
</dbReference>
<proteinExistence type="predicted"/>
<dbReference type="PROSITE" id="PS52004">
    <property type="entry name" value="KS3_2"/>
    <property type="match status" value="1"/>
</dbReference>
<dbReference type="InterPro" id="IPR049551">
    <property type="entry name" value="PKS_DH_C"/>
</dbReference>
<dbReference type="InterPro" id="IPR020843">
    <property type="entry name" value="ER"/>
</dbReference>
<dbReference type="InterPro" id="IPR050444">
    <property type="entry name" value="Polyketide_Synthase"/>
</dbReference>
<sequence>MDGDRAKNEPNVQRDQQHPNHFPIAIVGIGCRMPGGTTSPSKFWDVISEGKNVITEIPPERWSLDVYHSRDPHKSGTHVTRRAGFVDGIDMFDHTFFKISPREAAMMDPQQRHLLEVTYEAFEDAGIVPESVSESCGVFVGIGMFDYLVGIAPDRHLFNSYANTGFEHSLAANRISFAFNLKGPSLSVDTACASSITAIHLACSSLWNKECGVALVGGCNTLSPEVTVAFSAMGVLSPDGHSCPFDASVNGYVRSEGFGTILLKPLKDAVSDGDHVYSVIRGSGIAGNGFSQSITMPSSSAQERLMKSTYARFGVPLASVSYVEAHGTSTPVGDPIEAQAIGNTFGPHRVSPLKIGSNKSNFGHMECASGIVGVIKTALMLDRRTLCPSINYTSPHPQIDFETLQLAVQTNLEPFVSNQKMTAGVNSFGFGGALAHVIMEEYSDVLTEQHSSLPGSGWQFGLDDEEGKYVILPLSAKTQNSLIDLAGKWVEFKNEKDAVSVASWASTRRSHHPARLAVITNSGTRTRDSLKSFINKTATFDIVTGEVQTSRPKVCFVFPGQGQQWNDMGRVLYQMEPIFREAVNACDVIFEGISGWSLLKKSGLFVEADPEFTLDKFRVSQPAILFIQTGLLALLKEWGVEPDVILGHSLGEIAAAHACGGLTLAEAIRVIYNRSMEQEKLEGTGRMAAVRASMEEAREIVSKFPGVCVACDNSPTSVAIAGATEAVEALHDENPTTTKVLRVSCAFHTDHMDPIRESFLRAMSSFEPERDGEVCVPFYSTVTGQRYTGKFDACYWWNNIRENVKFTSATRSVIEDHSPDIYIELGASATLLSSVAQTLKHEDHPAKVTVPCGQRHQNDRRCLLRALGTLYVHGVDINWSNVTPDAAVWTPIPTYAWQHQRHWQEAESTRKKRLGLEDRTFKGQNGNITLEMFSFLADHVINDRLVFPGAAYVEYITQSIFGALENPSLENICFKQVLVWPEISGVDKAKATLQLALNRSGKKAEIATSNTVHAEGCVAKQEKESSASVSDIKLSKILETVTSTTFYQRLSDLGLQYGPAFQVVEKADIGDWEAVGYLRPANDTQQRVQIALLDGCFQVAIAAIGPCSTLFVPTGIAKFNMYVPSLPLGEPLVAHASIIDRDSMFFKADITMATLQGEVLTRIVGYEARGVQNTSTDVEPDSCLYETKWQPTHSSLPETNIFYDIFDANHLWGQLRDEMEITQAAEEIIPGLKCVTVSYIHRALDTVPEHEVSPKNARYIERLQSIITKESEIDSLPLDEIHERLDEMRRDVPAFEFDLNTLQRLGDLLPTTLRDPSAALPILFAEGALAEYYMYSQSIKLYYHACAEAIEKAVEATLPCKQIVRILEIGGRSGGLAQILLNHVKHVAEEGFLEYVFTGINADFFAQASHALQDFPHVKYKQLDIEKPVELQNFVPGTFDIVVCTNTLHTTVDAMAGLKNVQSLLSPGGWLVMIEPTNAFYMVEVIFGSLELCWAYADEYREDSCWLSQKEWCNLFVNGGMCDVVGVSSPSEFFHSAIVGKKEESVPHIATMSLPNIEDKWILVGERDGELANALQGILPKDTLMCHIGDRTDIPTQGPPLKVVYIWPENDTYLRHALALTKVISRASERVHSMWVFTAGGSVECSRPASSIVTGFFRVVNNELKDLPIYTVDLPSTTRTSGLGELAGIVATLLSEPPAERELAIRNGKVLAPRLNRTSMAMSIRPAHCHQWVLDVPLDKTRTVEDVGFYELPAASLSSDQVRVQVRAAGLNFKDVMMSLGLLGGLTLQTQFGLECSGTVVEVGSSVEHVKVGDDVIAFGDHCFASHVVCDKRFVVEKPSNVSWTEAAGFSMVFMTAYYALVERACLRPGQSVLIHSACGGVGQAAIQIARVVGARIFCTAGSEEKRDFLRQELGIPHVSDSRSTRFFDDILKWTDGEGVDVALSSLYGDLQTATLKALSPGGILCEIGKRSMLENVKMNTRPFLENKNFLSVQLDLLMKTKPTQVQTLMKTVCNLLKDGNILPVKTTTKRIDDYKETLRWMSTGQHIGKVVFEIPSAFRPERLEPPMQIFDAHGTYLITGGFGGIGQALARWVVEHGARHIALLSRNGCKTAENRRTVDYMESRGAKVYAITVDVTKKTSLQKMLNHLRENPLVPALKGIFHLAAVIDDSNVLDADENQMERALAAKAQGALNLHELTHEDELDIFFLLSSVSATWGNPEQCGYVAANSFLDALAEHRHQQGLPALSVQLGAVRGVGFLEGKTKATEIIKGKGSLTLHINEVLRMMPRLLKARDVAVITLGNMDWCRALQFSYPTTMKYRHLVHEEVKSAESIQSAQYLCGQLLNHLGQILGMPPDQIDVDQPMTNYGVDSLMAIDIVNWMNKTFNRSVSQFDILSGMPASTLVEKIYV</sequence>
<feature type="domain" description="PKS/mFAS DH" evidence="12">
    <location>
        <begin position="899"/>
        <end position="1177"/>
    </location>
</feature>
<dbReference type="PROSITE" id="PS00606">
    <property type="entry name" value="KS3_1"/>
    <property type="match status" value="1"/>
</dbReference>
<dbReference type="Pfam" id="PF08242">
    <property type="entry name" value="Methyltransf_12"/>
    <property type="match status" value="1"/>
</dbReference>
<dbReference type="Pfam" id="PF14765">
    <property type="entry name" value="PS-DH"/>
    <property type="match status" value="1"/>
</dbReference>
<dbReference type="InterPro" id="IPR029063">
    <property type="entry name" value="SAM-dependent_MTases_sf"/>
</dbReference>
<feature type="region of interest" description="C-terminal hotdog fold" evidence="8">
    <location>
        <begin position="1038"/>
        <end position="1177"/>
    </location>
</feature>
<keyword evidence="5" id="KW-0511">Multifunctional enzyme</keyword>
<feature type="domain" description="Ketosynthase family 3 (KS3)" evidence="11">
    <location>
        <begin position="21"/>
        <end position="441"/>
    </location>
</feature>
<name>A0A8J9Z053_BRALA</name>
<evidence type="ECO:0000313" key="14">
    <source>
        <dbReference type="Proteomes" id="UP000838412"/>
    </source>
</evidence>
<dbReference type="InterPro" id="IPR013154">
    <property type="entry name" value="ADH-like_N"/>
</dbReference>
<dbReference type="Pfam" id="PF00109">
    <property type="entry name" value="ketoacyl-synt"/>
    <property type="match status" value="1"/>
</dbReference>
<dbReference type="SMART" id="SM00822">
    <property type="entry name" value="PKS_KR"/>
    <property type="match status" value="1"/>
</dbReference>
<dbReference type="Pfam" id="PF02801">
    <property type="entry name" value="Ketoacyl-synt_C"/>
    <property type="match status" value="1"/>
</dbReference>
<evidence type="ECO:0000256" key="5">
    <source>
        <dbReference type="ARBA" id="ARBA00023268"/>
    </source>
</evidence>
<evidence type="ECO:0000256" key="2">
    <source>
        <dbReference type="ARBA" id="ARBA00022553"/>
    </source>
</evidence>
<dbReference type="SUPFAM" id="SSF52151">
    <property type="entry name" value="FabD/lysophospholipase-like"/>
    <property type="match status" value="1"/>
</dbReference>
<dbReference type="EMBL" id="OV696699">
    <property type="protein sequence ID" value="CAH1244815.1"/>
    <property type="molecule type" value="Genomic_DNA"/>
</dbReference>
<dbReference type="Gene3D" id="3.90.180.10">
    <property type="entry name" value="Medium-chain alcohol dehydrogenases, catalytic domain"/>
    <property type="match status" value="1"/>
</dbReference>
<dbReference type="SMART" id="SM00823">
    <property type="entry name" value="PKS_PP"/>
    <property type="match status" value="1"/>
</dbReference>
<dbReference type="SMART" id="SM00829">
    <property type="entry name" value="PKS_ER"/>
    <property type="match status" value="1"/>
</dbReference>
<dbReference type="Pfam" id="PF21089">
    <property type="entry name" value="PKS_DH_N"/>
    <property type="match status" value="1"/>
</dbReference>
<dbReference type="InterPro" id="IPR009081">
    <property type="entry name" value="PP-bd_ACP"/>
</dbReference>
<dbReference type="InterPro" id="IPR016036">
    <property type="entry name" value="Malonyl_transacylase_ACP-bd"/>
</dbReference>
<dbReference type="Gene3D" id="3.40.366.10">
    <property type="entry name" value="Malonyl-Coenzyme A Acyl Carrier Protein, domain 2"/>
    <property type="match status" value="1"/>
</dbReference>
<dbReference type="GO" id="GO:0004314">
    <property type="term" value="F:[acyl-carrier-protein] S-malonyltransferase activity"/>
    <property type="evidence" value="ECO:0007669"/>
    <property type="project" value="UniProtKB-EC"/>
</dbReference>
<protein>
    <submittedName>
        <fullName evidence="13">FASN protein</fullName>
    </submittedName>
</protein>
<dbReference type="Gene3D" id="1.10.1200.10">
    <property type="entry name" value="ACP-like"/>
    <property type="match status" value="1"/>
</dbReference>
<dbReference type="InterPro" id="IPR049552">
    <property type="entry name" value="PKS_DH_N"/>
</dbReference>
<dbReference type="InterPro" id="IPR016039">
    <property type="entry name" value="Thiolase-like"/>
</dbReference>
<dbReference type="InterPro" id="IPR018201">
    <property type="entry name" value="Ketoacyl_synth_AS"/>
</dbReference>
<dbReference type="PROSITE" id="PS51257">
    <property type="entry name" value="PROKAR_LIPOPROTEIN"/>
    <property type="match status" value="1"/>
</dbReference>
<dbReference type="InterPro" id="IPR001227">
    <property type="entry name" value="Ac_transferase_dom_sf"/>
</dbReference>
<keyword evidence="4" id="KW-0521">NADP</keyword>
<dbReference type="Proteomes" id="UP000838412">
    <property type="component" value="Chromosome 14"/>
</dbReference>
<dbReference type="CDD" id="cd05195">
    <property type="entry name" value="enoyl_red"/>
    <property type="match status" value="1"/>
</dbReference>
<reference evidence="13" key="1">
    <citation type="submission" date="2022-01" db="EMBL/GenBank/DDBJ databases">
        <authorList>
            <person name="Braso-Vives M."/>
        </authorList>
    </citation>
    <scope>NUCLEOTIDE SEQUENCE</scope>
</reference>
<dbReference type="InterPro" id="IPR020841">
    <property type="entry name" value="PKS_Beta-ketoAc_synthase_dom"/>
</dbReference>
<feature type="active site" description="Proton acceptor; for dehydratase activity" evidence="8">
    <location>
        <position position="939"/>
    </location>
</feature>
<comment type="catalytic activity">
    <reaction evidence="7">
        <text>holo-[ACP] + malonyl-CoA = malonyl-[ACP] + CoA</text>
        <dbReference type="Rhea" id="RHEA:41792"/>
        <dbReference type="Rhea" id="RHEA-COMP:9623"/>
        <dbReference type="Rhea" id="RHEA-COMP:9685"/>
        <dbReference type="ChEBI" id="CHEBI:57287"/>
        <dbReference type="ChEBI" id="CHEBI:57384"/>
        <dbReference type="ChEBI" id="CHEBI:64479"/>
        <dbReference type="ChEBI" id="CHEBI:78449"/>
        <dbReference type="EC" id="2.3.1.39"/>
    </reaction>
    <physiologicalReaction direction="left-to-right" evidence="7">
        <dbReference type="Rhea" id="RHEA:41793"/>
    </physiologicalReaction>
</comment>
<evidence type="ECO:0000259" key="12">
    <source>
        <dbReference type="PROSITE" id="PS52019"/>
    </source>
</evidence>
<dbReference type="GO" id="GO:0044550">
    <property type="term" value="P:secondary metabolite biosynthetic process"/>
    <property type="evidence" value="ECO:0007669"/>
    <property type="project" value="UniProtKB-ARBA"/>
</dbReference>
<dbReference type="InterPro" id="IPR036736">
    <property type="entry name" value="ACP-like_sf"/>
</dbReference>
<dbReference type="InterPro" id="IPR036291">
    <property type="entry name" value="NAD(P)-bd_dom_sf"/>
</dbReference>
<dbReference type="PANTHER" id="PTHR45681">
    <property type="entry name" value="POLYKETIDE SYNTHASE 44-RELATED"/>
    <property type="match status" value="1"/>
</dbReference>
<evidence type="ECO:0000313" key="13">
    <source>
        <dbReference type="EMBL" id="CAH1244815.1"/>
    </source>
</evidence>
<evidence type="ECO:0000256" key="7">
    <source>
        <dbReference type="ARBA" id="ARBA00048404"/>
    </source>
</evidence>
<organism evidence="13 14">
    <name type="scientific">Branchiostoma lanceolatum</name>
    <name type="common">Common lancelet</name>
    <name type="synonym">Amphioxus lanceolatum</name>
    <dbReference type="NCBI Taxonomy" id="7740"/>
    <lineage>
        <taxon>Eukaryota</taxon>
        <taxon>Metazoa</taxon>
        <taxon>Chordata</taxon>
        <taxon>Cephalochordata</taxon>
        <taxon>Leptocardii</taxon>
        <taxon>Amphioxiformes</taxon>
        <taxon>Branchiostomatidae</taxon>
        <taxon>Branchiostoma</taxon>
    </lineage>
</organism>
<dbReference type="GO" id="GO:0016491">
    <property type="term" value="F:oxidoreductase activity"/>
    <property type="evidence" value="ECO:0007669"/>
    <property type="project" value="InterPro"/>
</dbReference>
<dbReference type="GO" id="GO:0006633">
    <property type="term" value="P:fatty acid biosynthetic process"/>
    <property type="evidence" value="ECO:0007669"/>
    <property type="project" value="UniProtKB-UniPathway"/>
</dbReference>
<dbReference type="GO" id="GO:0031177">
    <property type="term" value="F:phosphopantetheine binding"/>
    <property type="evidence" value="ECO:0007669"/>
    <property type="project" value="InterPro"/>
</dbReference>
<dbReference type="Pfam" id="PF00107">
    <property type="entry name" value="ADH_zinc_N"/>
    <property type="match status" value="1"/>
</dbReference>
<dbReference type="InterPro" id="IPR014043">
    <property type="entry name" value="Acyl_transferase_dom"/>
</dbReference>
<dbReference type="Gene3D" id="3.40.47.10">
    <property type="match status" value="1"/>
</dbReference>
<dbReference type="Gene3D" id="3.30.70.3290">
    <property type="match status" value="1"/>
</dbReference>
<dbReference type="PANTHER" id="PTHR45681:SF6">
    <property type="entry name" value="POLYKETIDE SYNTHASE 37"/>
    <property type="match status" value="1"/>
</dbReference>
<keyword evidence="14" id="KW-1185">Reference proteome</keyword>
<feature type="domain" description="Carrier" evidence="10">
    <location>
        <begin position="2335"/>
        <end position="2410"/>
    </location>
</feature>
<dbReference type="InterPro" id="IPR049900">
    <property type="entry name" value="PKS_mFAS_DH"/>
</dbReference>
<dbReference type="SUPFAM" id="SSF51735">
    <property type="entry name" value="NAD(P)-binding Rossmann-fold domains"/>
    <property type="match status" value="3"/>
</dbReference>
<accession>A0A8J9Z053</accession>
<dbReference type="InterPro" id="IPR057326">
    <property type="entry name" value="KR_dom"/>
</dbReference>
<dbReference type="InterPro" id="IPR014031">
    <property type="entry name" value="Ketoacyl_synth_C"/>
</dbReference>
<dbReference type="FunFam" id="3.40.50.720:FF:000209">
    <property type="entry name" value="Polyketide synthase Pks12"/>
    <property type="match status" value="1"/>
</dbReference>
<dbReference type="CDD" id="cd00833">
    <property type="entry name" value="PKS"/>
    <property type="match status" value="1"/>
</dbReference>
<dbReference type="InterPro" id="IPR020807">
    <property type="entry name" value="PKS_DH"/>
</dbReference>
<feature type="region of interest" description="N-terminal hotdog fold" evidence="8">
    <location>
        <begin position="899"/>
        <end position="1025"/>
    </location>
</feature>
<evidence type="ECO:0000256" key="3">
    <source>
        <dbReference type="ARBA" id="ARBA00022679"/>
    </source>
</evidence>
<dbReference type="Gene3D" id="3.10.129.110">
    <property type="entry name" value="Polyketide synthase dehydratase"/>
    <property type="match status" value="1"/>
</dbReference>
<dbReference type="InterPro" id="IPR016035">
    <property type="entry name" value="Acyl_Trfase/lysoPLipase"/>
</dbReference>
<dbReference type="Pfam" id="PF16197">
    <property type="entry name" value="KAsynt_C_assoc"/>
    <property type="match status" value="1"/>
</dbReference>
<dbReference type="SMART" id="SM00825">
    <property type="entry name" value="PKS_KS"/>
    <property type="match status" value="1"/>
</dbReference>
<dbReference type="PROSITE" id="PS52019">
    <property type="entry name" value="PKS_MFAS_DH"/>
    <property type="match status" value="1"/>
</dbReference>
<dbReference type="Pfam" id="PF00698">
    <property type="entry name" value="Acyl_transf_1"/>
    <property type="match status" value="1"/>
</dbReference>
<evidence type="ECO:0000259" key="11">
    <source>
        <dbReference type="PROSITE" id="PS52004"/>
    </source>
</evidence>
<gene>
    <name evidence="13" type="primary">FASN</name>
    <name evidence="13" type="ORF">BLAG_LOCUS7359</name>
</gene>
<dbReference type="SMART" id="SM00827">
    <property type="entry name" value="PKS_AT"/>
    <property type="match status" value="1"/>
</dbReference>
<dbReference type="InterPro" id="IPR014030">
    <property type="entry name" value="Ketoacyl_synth_N"/>
</dbReference>
<keyword evidence="3" id="KW-0808">Transferase</keyword>
<dbReference type="SUPFAM" id="SSF55048">
    <property type="entry name" value="Probable ACP-binding domain of malonyl-CoA ACP transacylase"/>
    <property type="match status" value="1"/>
</dbReference>